<dbReference type="Gene3D" id="1.10.510.10">
    <property type="entry name" value="Transferase(Phosphotransferase) domain 1"/>
    <property type="match status" value="2"/>
</dbReference>
<protein>
    <submittedName>
        <fullName evidence="8">Serine/threonine-protein kinase PknK</fullName>
        <ecNumber evidence="8">2.7.11.1</ecNumber>
    </submittedName>
</protein>
<dbReference type="Pfam" id="PF00069">
    <property type="entry name" value="Pkinase"/>
    <property type="match status" value="1"/>
</dbReference>
<dbReference type="PANTHER" id="PTHR43289:SF34">
    <property type="entry name" value="SERINE_THREONINE-PROTEIN KINASE YBDM-RELATED"/>
    <property type="match status" value="1"/>
</dbReference>
<keyword evidence="6" id="KW-0812">Transmembrane</keyword>
<dbReference type="CDD" id="cd14014">
    <property type="entry name" value="STKc_PknB_like"/>
    <property type="match status" value="1"/>
</dbReference>
<dbReference type="InterPro" id="IPR011009">
    <property type="entry name" value="Kinase-like_dom_sf"/>
</dbReference>
<evidence type="ECO:0000256" key="2">
    <source>
        <dbReference type="ARBA" id="ARBA00022741"/>
    </source>
</evidence>
<organism evidence="8 9">
    <name type="scientific">Stieleria magnilauensis</name>
    <dbReference type="NCBI Taxonomy" id="2527963"/>
    <lineage>
        <taxon>Bacteria</taxon>
        <taxon>Pseudomonadati</taxon>
        <taxon>Planctomycetota</taxon>
        <taxon>Planctomycetia</taxon>
        <taxon>Pirellulales</taxon>
        <taxon>Pirellulaceae</taxon>
        <taxon>Stieleria</taxon>
    </lineage>
</organism>
<dbReference type="SUPFAM" id="SSF56112">
    <property type="entry name" value="Protein kinase-like (PK-like)"/>
    <property type="match status" value="1"/>
</dbReference>
<keyword evidence="1 8" id="KW-0808">Transferase</keyword>
<dbReference type="PANTHER" id="PTHR43289">
    <property type="entry name" value="MITOGEN-ACTIVATED PROTEIN KINASE KINASE KINASE 20-RELATED"/>
    <property type="match status" value="1"/>
</dbReference>
<feature type="transmembrane region" description="Helical" evidence="6">
    <location>
        <begin position="440"/>
        <end position="460"/>
    </location>
</feature>
<reference evidence="8 9" key="1">
    <citation type="submission" date="2019-02" db="EMBL/GenBank/DDBJ databases">
        <title>Deep-cultivation of Planctomycetes and their phenomic and genomic characterization uncovers novel biology.</title>
        <authorList>
            <person name="Wiegand S."/>
            <person name="Jogler M."/>
            <person name="Boedeker C."/>
            <person name="Pinto D."/>
            <person name="Vollmers J."/>
            <person name="Rivas-Marin E."/>
            <person name="Kohn T."/>
            <person name="Peeters S.H."/>
            <person name="Heuer A."/>
            <person name="Rast P."/>
            <person name="Oberbeckmann S."/>
            <person name="Bunk B."/>
            <person name="Jeske O."/>
            <person name="Meyerdierks A."/>
            <person name="Storesund J.E."/>
            <person name="Kallscheuer N."/>
            <person name="Luecker S."/>
            <person name="Lage O.M."/>
            <person name="Pohl T."/>
            <person name="Merkel B.J."/>
            <person name="Hornburger P."/>
            <person name="Mueller R.-W."/>
            <person name="Bruemmer F."/>
            <person name="Labrenz M."/>
            <person name="Spormann A.M."/>
            <person name="Op den Camp H."/>
            <person name="Overmann J."/>
            <person name="Amann R."/>
            <person name="Jetten M.S.M."/>
            <person name="Mascher T."/>
            <person name="Medema M.H."/>
            <person name="Devos D.P."/>
            <person name="Kaster A.-K."/>
            <person name="Ovreas L."/>
            <person name="Rohde M."/>
            <person name="Galperin M.Y."/>
            <person name="Jogler C."/>
        </authorList>
    </citation>
    <scope>NUCLEOTIDE SEQUENCE [LARGE SCALE GENOMIC DNA]</scope>
    <source>
        <strain evidence="8 9">TBK1r</strain>
    </source>
</reference>
<keyword evidence="6" id="KW-0472">Membrane</keyword>
<evidence type="ECO:0000256" key="1">
    <source>
        <dbReference type="ARBA" id="ARBA00022679"/>
    </source>
</evidence>
<dbReference type="EC" id="2.7.11.1" evidence="8"/>
<feature type="domain" description="Protein kinase" evidence="7">
    <location>
        <begin position="58"/>
        <end position="382"/>
    </location>
</feature>
<feature type="transmembrane region" description="Helical" evidence="6">
    <location>
        <begin position="620"/>
        <end position="646"/>
    </location>
</feature>
<evidence type="ECO:0000256" key="3">
    <source>
        <dbReference type="ARBA" id="ARBA00022777"/>
    </source>
</evidence>
<dbReference type="PROSITE" id="PS50011">
    <property type="entry name" value="PROTEIN_KINASE_DOM"/>
    <property type="match status" value="1"/>
</dbReference>
<evidence type="ECO:0000256" key="4">
    <source>
        <dbReference type="ARBA" id="ARBA00022840"/>
    </source>
</evidence>
<dbReference type="InterPro" id="IPR000719">
    <property type="entry name" value="Prot_kinase_dom"/>
</dbReference>
<keyword evidence="3 8" id="KW-0418">Kinase</keyword>
<dbReference type="EMBL" id="CP036432">
    <property type="protein sequence ID" value="QDV82523.1"/>
    <property type="molecule type" value="Genomic_DNA"/>
</dbReference>
<accession>A0ABX5XKK7</accession>
<evidence type="ECO:0000313" key="9">
    <source>
        <dbReference type="Proteomes" id="UP000318081"/>
    </source>
</evidence>
<evidence type="ECO:0000256" key="5">
    <source>
        <dbReference type="SAM" id="MobiDB-lite"/>
    </source>
</evidence>
<gene>
    <name evidence="8" type="primary">pknK</name>
    <name evidence="8" type="ORF">TBK1r_14540</name>
</gene>
<keyword evidence="4" id="KW-0067">ATP-binding</keyword>
<name>A0ABX5XKK7_9BACT</name>
<proteinExistence type="predicted"/>
<evidence type="ECO:0000256" key="6">
    <source>
        <dbReference type="SAM" id="Phobius"/>
    </source>
</evidence>
<keyword evidence="9" id="KW-1185">Reference proteome</keyword>
<keyword evidence="2" id="KW-0547">Nucleotide-binding</keyword>
<feature type="transmembrane region" description="Helical" evidence="6">
    <location>
        <begin position="495"/>
        <end position="514"/>
    </location>
</feature>
<feature type="transmembrane region" description="Helical" evidence="6">
    <location>
        <begin position="534"/>
        <end position="561"/>
    </location>
</feature>
<sequence length="694" mass="75728">MTTQLIRPFRSEIKSTTPQSRVQSDTRSGFTPSLPKMISRSQRLAAAFSKLGSCIGDFELISLAGEGSFGKVFLARQRSLDRDVALKITADLGHEGRTMARLEHSHIVPVFSEEVVSEKGIRLLCMQYVPGGTLHDVIQGLSALDRDQQDGNAILDIVDALNSHPAVMDPASLRSREQLSQCNRDETTCWIGQQLAEALAYAHSRGVLHRDIKPGNIIVNQYGKPLLMDFSLSLPAADVSDDGDAVFGGTIGYMAPEHFDALNPQHPSGPDQVTEQSDLYSLGAVLMDLAIAGHHDARLGVEREPDVADAEQETEDAASNAFFDHLHTNHAESIDPASRLRNANVAAPLTRIICRCLQPCKQDRYASAKELADALSGCFELLRVERSLPAKGTLTTIAQRYPLWFILLCTCVPNVTASCINLLYIGLVVIKDLTAAQQTAFVQMVVGYNVAVISLMGVMLHRTLFRAAKSWNTLRGDQLLRASELREARRQTLSLPFWTFVLGSVGWLPFAITIPLGMELLAGPVDRGVMLHTAIAFVVTGLVGIVTNYYVVAFVVLRAVYTSLWRDVFRLRETASQEIADVPAKNRVCQIIAGLTPLGAATLLILVGPEHFTADSYDQFRHTLVVLIALAMAGFWLSMTATAFLNEVVAVMTLKSHVKTERISGKLMSWVGSILATATCAAPAEALLRSGNQE</sequence>
<feature type="transmembrane region" description="Helical" evidence="6">
    <location>
        <begin position="403"/>
        <end position="428"/>
    </location>
</feature>
<feature type="transmembrane region" description="Helical" evidence="6">
    <location>
        <begin position="588"/>
        <end position="608"/>
    </location>
</feature>
<dbReference type="GO" id="GO:0004674">
    <property type="term" value="F:protein serine/threonine kinase activity"/>
    <property type="evidence" value="ECO:0007669"/>
    <property type="project" value="UniProtKB-EC"/>
</dbReference>
<dbReference type="PROSITE" id="PS00108">
    <property type="entry name" value="PROTEIN_KINASE_ST"/>
    <property type="match status" value="1"/>
</dbReference>
<keyword evidence="6" id="KW-1133">Transmembrane helix</keyword>
<dbReference type="Proteomes" id="UP000318081">
    <property type="component" value="Chromosome"/>
</dbReference>
<evidence type="ECO:0000313" key="8">
    <source>
        <dbReference type="EMBL" id="QDV82523.1"/>
    </source>
</evidence>
<evidence type="ECO:0000259" key="7">
    <source>
        <dbReference type="PROSITE" id="PS50011"/>
    </source>
</evidence>
<dbReference type="SMART" id="SM00220">
    <property type="entry name" value="S_TKc"/>
    <property type="match status" value="1"/>
</dbReference>
<dbReference type="InterPro" id="IPR008271">
    <property type="entry name" value="Ser/Thr_kinase_AS"/>
</dbReference>
<feature type="compositionally biased region" description="Polar residues" evidence="5">
    <location>
        <begin position="14"/>
        <end position="31"/>
    </location>
</feature>
<feature type="region of interest" description="Disordered" evidence="5">
    <location>
        <begin position="13"/>
        <end position="33"/>
    </location>
</feature>